<evidence type="ECO:0000256" key="3">
    <source>
        <dbReference type="ARBA" id="ARBA00004174"/>
    </source>
</evidence>
<dbReference type="GO" id="GO:0020037">
    <property type="term" value="F:heme binding"/>
    <property type="evidence" value="ECO:0007669"/>
    <property type="project" value="InterPro"/>
</dbReference>
<evidence type="ECO:0000256" key="9">
    <source>
        <dbReference type="ARBA" id="ARBA00022848"/>
    </source>
</evidence>
<keyword evidence="12" id="KW-0503">Monooxygenase</keyword>
<comment type="function">
    <text evidence="2">May be involved in the metabolism of insect hormones and in the breakdown of synthetic insecticides.</text>
</comment>
<dbReference type="InterPro" id="IPR050196">
    <property type="entry name" value="Cytochrome_P450_Monoox"/>
</dbReference>
<keyword evidence="6" id="KW-0349">Heme</keyword>
<accession>A0A151IHU4</accession>
<dbReference type="InterPro" id="IPR001128">
    <property type="entry name" value="Cyt_P450"/>
</dbReference>
<sequence length="92" mass="10899">KWYSQRKTLTPTFHFNILQQFVDVFVQEGENMTKFLKNSKDTVVNDVISFVSEYTLNAICETAMGTSLRDHGDFQQQYREATFRMTEIITYR</sequence>
<feature type="non-terminal residue" evidence="14">
    <location>
        <position position="1"/>
    </location>
</feature>
<evidence type="ECO:0000256" key="4">
    <source>
        <dbReference type="ARBA" id="ARBA00004406"/>
    </source>
</evidence>
<evidence type="ECO:0000256" key="11">
    <source>
        <dbReference type="ARBA" id="ARBA00023004"/>
    </source>
</evidence>
<reference evidence="14 15" key="1">
    <citation type="submission" date="2016-03" db="EMBL/GenBank/DDBJ databases">
        <title>Cyphomyrmex costatus WGS genome.</title>
        <authorList>
            <person name="Nygaard S."/>
            <person name="Hu H."/>
            <person name="Boomsma J."/>
            <person name="Zhang G."/>
        </authorList>
    </citation>
    <scope>NUCLEOTIDE SEQUENCE [LARGE SCALE GENOMIC DNA]</scope>
    <source>
        <strain evidence="14">MS0001</strain>
        <tissue evidence="14">Whole body</tissue>
    </source>
</reference>
<dbReference type="GO" id="GO:0005789">
    <property type="term" value="C:endoplasmic reticulum membrane"/>
    <property type="evidence" value="ECO:0007669"/>
    <property type="project" value="UniProtKB-SubCell"/>
</dbReference>
<dbReference type="SUPFAM" id="SSF48264">
    <property type="entry name" value="Cytochrome P450"/>
    <property type="match status" value="1"/>
</dbReference>
<keyword evidence="9" id="KW-0492">Microsome</keyword>
<dbReference type="EMBL" id="KQ977571">
    <property type="protein sequence ID" value="KYN01906.1"/>
    <property type="molecule type" value="Genomic_DNA"/>
</dbReference>
<dbReference type="Proteomes" id="UP000078542">
    <property type="component" value="Unassembled WGS sequence"/>
</dbReference>
<keyword evidence="15" id="KW-1185">Reference proteome</keyword>
<evidence type="ECO:0000313" key="15">
    <source>
        <dbReference type="Proteomes" id="UP000078542"/>
    </source>
</evidence>
<protein>
    <submittedName>
        <fullName evidence="14">Cytochrome P450 4C1</fullName>
    </submittedName>
</protein>
<dbReference type="Gene3D" id="1.10.630.10">
    <property type="entry name" value="Cytochrome P450"/>
    <property type="match status" value="1"/>
</dbReference>
<dbReference type="Pfam" id="PF00067">
    <property type="entry name" value="p450"/>
    <property type="match status" value="1"/>
</dbReference>
<proteinExistence type="inferred from homology"/>
<keyword evidence="11" id="KW-0408">Iron</keyword>
<evidence type="ECO:0000256" key="1">
    <source>
        <dbReference type="ARBA" id="ARBA00001971"/>
    </source>
</evidence>
<evidence type="ECO:0000256" key="13">
    <source>
        <dbReference type="ARBA" id="ARBA00023136"/>
    </source>
</evidence>
<evidence type="ECO:0000256" key="7">
    <source>
        <dbReference type="ARBA" id="ARBA00022723"/>
    </source>
</evidence>
<comment type="cofactor">
    <cofactor evidence="1">
        <name>heme</name>
        <dbReference type="ChEBI" id="CHEBI:30413"/>
    </cofactor>
</comment>
<evidence type="ECO:0000256" key="6">
    <source>
        <dbReference type="ARBA" id="ARBA00022617"/>
    </source>
</evidence>
<keyword evidence="8" id="KW-0256">Endoplasmic reticulum</keyword>
<keyword evidence="7" id="KW-0479">Metal-binding</keyword>
<comment type="subcellular location">
    <subcellularLocation>
        <location evidence="4">Endoplasmic reticulum membrane</location>
        <topology evidence="4">Peripheral membrane protein</topology>
    </subcellularLocation>
    <subcellularLocation>
        <location evidence="3">Microsome membrane</location>
        <topology evidence="3">Peripheral membrane protein</topology>
    </subcellularLocation>
</comment>
<dbReference type="GO" id="GO:0016705">
    <property type="term" value="F:oxidoreductase activity, acting on paired donors, with incorporation or reduction of molecular oxygen"/>
    <property type="evidence" value="ECO:0007669"/>
    <property type="project" value="InterPro"/>
</dbReference>
<dbReference type="STRING" id="456900.A0A151IHU4"/>
<dbReference type="GO" id="GO:0005506">
    <property type="term" value="F:iron ion binding"/>
    <property type="evidence" value="ECO:0007669"/>
    <property type="project" value="InterPro"/>
</dbReference>
<name>A0A151IHU4_9HYME</name>
<evidence type="ECO:0000256" key="10">
    <source>
        <dbReference type="ARBA" id="ARBA00023002"/>
    </source>
</evidence>
<organism evidence="14 15">
    <name type="scientific">Cyphomyrmex costatus</name>
    <dbReference type="NCBI Taxonomy" id="456900"/>
    <lineage>
        <taxon>Eukaryota</taxon>
        <taxon>Metazoa</taxon>
        <taxon>Ecdysozoa</taxon>
        <taxon>Arthropoda</taxon>
        <taxon>Hexapoda</taxon>
        <taxon>Insecta</taxon>
        <taxon>Pterygota</taxon>
        <taxon>Neoptera</taxon>
        <taxon>Endopterygota</taxon>
        <taxon>Hymenoptera</taxon>
        <taxon>Apocrita</taxon>
        <taxon>Aculeata</taxon>
        <taxon>Formicoidea</taxon>
        <taxon>Formicidae</taxon>
        <taxon>Myrmicinae</taxon>
        <taxon>Cyphomyrmex</taxon>
    </lineage>
</organism>
<evidence type="ECO:0000256" key="5">
    <source>
        <dbReference type="ARBA" id="ARBA00010617"/>
    </source>
</evidence>
<evidence type="ECO:0000313" key="14">
    <source>
        <dbReference type="EMBL" id="KYN01906.1"/>
    </source>
</evidence>
<keyword evidence="10" id="KW-0560">Oxidoreductase</keyword>
<dbReference type="AlphaFoldDB" id="A0A151IHU4"/>
<evidence type="ECO:0000256" key="2">
    <source>
        <dbReference type="ARBA" id="ARBA00003690"/>
    </source>
</evidence>
<comment type="similarity">
    <text evidence="5">Belongs to the cytochrome P450 family.</text>
</comment>
<dbReference type="GO" id="GO:0004497">
    <property type="term" value="F:monooxygenase activity"/>
    <property type="evidence" value="ECO:0007669"/>
    <property type="project" value="UniProtKB-KW"/>
</dbReference>
<evidence type="ECO:0000256" key="8">
    <source>
        <dbReference type="ARBA" id="ARBA00022824"/>
    </source>
</evidence>
<dbReference type="PANTHER" id="PTHR24291">
    <property type="entry name" value="CYTOCHROME P450 FAMILY 4"/>
    <property type="match status" value="1"/>
</dbReference>
<gene>
    <name evidence="14" type="ORF">ALC62_07290</name>
</gene>
<keyword evidence="13" id="KW-0472">Membrane</keyword>
<dbReference type="InterPro" id="IPR036396">
    <property type="entry name" value="Cyt_P450_sf"/>
</dbReference>
<evidence type="ECO:0000256" key="12">
    <source>
        <dbReference type="ARBA" id="ARBA00023033"/>
    </source>
</evidence>
<dbReference type="PANTHER" id="PTHR24291:SF189">
    <property type="entry name" value="CYTOCHROME P450 4C3-RELATED"/>
    <property type="match status" value="1"/>
</dbReference>